<reference evidence="1 2" key="1">
    <citation type="journal article" date="2020" name="Nat. Food">
        <title>A phased Vanilla planifolia genome enables genetic improvement of flavour and production.</title>
        <authorList>
            <person name="Hasing T."/>
            <person name="Tang H."/>
            <person name="Brym M."/>
            <person name="Khazi F."/>
            <person name="Huang T."/>
            <person name="Chambers A.H."/>
        </authorList>
    </citation>
    <scope>NUCLEOTIDE SEQUENCE [LARGE SCALE GENOMIC DNA]</scope>
    <source>
        <tissue evidence="1">Leaf</tissue>
    </source>
</reference>
<evidence type="ECO:0000313" key="2">
    <source>
        <dbReference type="Proteomes" id="UP000636800"/>
    </source>
</evidence>
<evidence type="ECO:0000313" key="1">
    <source>
        <dbReference type="EMBL" id="KAG0448553.1"/>
    </source>
</evidence>
<dbReference type="EMBL" id="JADCNL010000309">
    <property type="protein sequence ID" value="KAG0448553.1"/>
    <property type="molecule type" value="Genomic_DNA"/>
</dbReference>
<sequence length="106" mass="12263">EAQDGDVRLICWNISGWKKIPFDGDRVFLEWKASRSKTRLSYKNVKKTSFHKLEVNNSLRYTSFGNGQAFESKNGNIELITIHRINVEAQSGGKHSHNTAYERRHI</sequence>
<proteinExistence type="predicted"/>
<dbReference type="Proteomes" id="UP000636800">
    <property type="component" value="Unassembled WGS sequence"/>
</dbReference>
<dbReference type="OrthoDB" id="2516at2759"/>
<name>A0A835U4L0_VANPL</name>
<comment type="caution">
    <text evidence="1">The sequence shown here is derived from an EMBL/GenBank/DDBJ whole genome shotgun (WGS) entry which is preliminary data.</text>
</comment>
<protein>
    <submittedName>
        <fullName evidence="1">Uncharacterized protein</fullName>
    </submittedName>
</protein>
<organism evidence="1 2">
    <name type="scientific">Vanilla planifolia</name>
    <name type="common">Vanilla</name>
    <dbReference type="NCBI Taxonomy" id="51239"/>
    <lineage>
        <taxon>Eukaryota</taxon>
        <taxon>Viridiplantae</taxon>
        <taxon>Streptophyta</taxon>
        <taxon>Embryophyta</taxon>
        <taxon>Tracheophyta</taxon>
        <taxon>Spermatophyta</taxon>
        <taxon>Magnoliopsida</taxon>
        <taxon>Liliopsida</taxon>
        <taxon>Asparagales</taxon>
        <taxon>Orchidaceae</taxon>
        <taxon>Vanilloideae</taxon>
        <taxon>Vanilleae</taxon>
        <taxon>Vanilla</taxon>
    </lineage>
</organism>
<feature type="non-terminal residue" evidence="1">
    <location>
        <position position="1"/>
    </location>
</feature>
<keyword evidence="2" id="KW-1185">Reference proteome</keyword>
<dbReference type="AlphaFoldDB" id="A0A835U4L0"/>
<gene>
    <name evidence="1" type="ORF">HPP92_027777</name>
</gene>
<accession>A0A835U4L0</accession>